<dbReference type="SUPFAM" id="SSF56634">
    <property type="entry name" value="Heme-dependent catalase-like"/>
    <property type="match status" value="1"/>
</dbReference>
<proteinExistence type="predicted"/>
<organism evidence="1 2">
    <name type="scientific">Microbacterium gilvum</name>
    <dbReference type="NCBI Taxonomy" id="1336204"/>
    <lineage>
        <taxon>Bacteria</taxon>
        <taxon>Bacillati</taxon>
        <taxon>Actinomycetota</taxon>
        <taxon>Actinomycetes</taxon>
        <taxon>Micrococcales</taxon>
        <taxon>Microbacteriaceae</taxon>
        <taxon>Microbacterium</taxon>
    </lineage>
</organism>
<evidence type="ECO:0008006" key="3">
    <source>
        <dbReference type="Google" id="ProtNLM"/>
    </source>
</evidence>
<comment type="caution">
    <text evidence="1">The sequence shown here is derived from an EMBL/GenBank/DDBJ whole genome shotgun (WGS) entry which is preliminary data.</text>
</comment>
<name>A0ABP9AK52_9MICO</name>
<reference evidence="2" key="1">
    <citation type="journal article" date="2019" name="Int. J. Syst. Evol. Microbiol.">
        <title>The Global Catalogue of Microorganisms (GCM) 10K type strain sequencing project: providing services to taxonomists for standard genome sequencing and annotation.</title>
        <authorList>
            <consortium name="The Broad Institute Genomics Platform"/>
            <consortium name="The Broad Institute Genome Sequencing Center for Infectious Disease"/>
            <person name="Wu L."/>
            <person name="Ma J."/>
        </authorList>
    </citation>
    <scope>NUCLEOTIDE SEQUENCE [LARGE SCALE GENOMIC DNA]</scope>
    <source>
        <strain evidence="2">JCM 18537</strain>
    </source>
</reference>
<evidence type="ECO:0000313" key="1">
    <source>
        <dbReference type="EMBL" id="GAA4781102.1"/>
    </source>
</evidence>
<dbReference type="EMBL" id="BAABKO010000005">
    <property type="protein sequence ID" value="GAA4781102.1"/>
    <property type="molecule type" value="Genomic_DNA"/>
</dbReference>
<protein>
    <recommendedName>
        <fullName evidence="3">Phosphodiesterase</fullName>
    </recommendedName>
</protein>
<gene>
    <name evidence="1" type="ORF">GCM10023351_27700</name>
</gene>
<dbReference type="RefSeq" id="WP_345440247.1">
    <property type="nucleotide sequence ID" value="NZ_BAABKO010000005.1"/>
</dbReference>
<accession>A0ABP9AK52</accession>
<evidence type="ECO:0000313" key="2">
    <source>
        <dbReference type="Proteomes" id="UP001501645"/>
    </source>
</evidence>
<dbReference type="InterPro" id="IPR020835">
    <property type="entry name" value="Catalase_sf"/>
</dbReference>
<dbReference type="Proteomes" id="UP001501645">
    <property type="component" value="Unassembled WGS sequence"/>
</dbReference>
<keyword evidence="2" id="KW-1185">Reference proteome</keyword>
<sequence length="229" mass="24201">MLRFLGRSLAVGFRALQRVRGDRPIHTRGLALAGTMRVVDPAACGWPASAAGAVLPVAARLSRSIGVPAPLPDVVGLAIRIGDGERDVDLAFASTGRGSLGRFVLRLRSSPAAGWLTTLFPYLADDGSRVVLGVRPLAPRALPASFPGTARALRGEPWRLGLCAATPGGAWQPIALLELRPFAGPGDMDLRIDVGRNRPAGLRVPRWARDLREPAYRAVQARSAGSARA</sequence>